<accession>A0ABY5TU77</accession>
<dbReference type="RefSeq" id="WP_027123640.1">
    <property type="nucleotide sequence ID" value="NZ_CP103423.1"/>
</dbReference>
<evidence type="ECO:0000256" key="1">
    <source>
        <dbReference type="SAM" id="Phobius"/>
    </source>
</evidence>
<protein>
    <submittedName>
        <fullName evidence="2">DUF4231 domain-containing protein</fullName>
    </submittedName>
</protein>
<keyword evidence="3" id="KW-1185">Reference proteome</keyword>
<dbReference type="Proteomes" id="UP001058364">
    <property type="component" value="Chromosome"/>
</dbReference>
<name>A0ABY5TU77_9BACT</name>
<feature type="transmembrane region" description="Helical" evidence="1">
    <location>
        <begin position="58"/>
        <end position="85"/>
    </location>
</feature>
<sequence>MNQFELEINKAKQKIAELNKKYIKSKWTFLIVSIALLLMSAFNGLLSAYAIAKNPNLTAVWLFVSISFITAIMAFLTASSTLFAFSKRRANTKSKLEYLEKIEKELQTNTLSISRDELVVELAQIDLDE</sequence>
<keyword evidence="1" id="KW-0812">Transmembrane</keyword>
<feature type="transmembrane region" description="Helical" evidence="1">
    <location>
        <begin position="27"/>
        <end position="52"/>
    </location>
</feature>
<evidence type="ECO:0000313" key="3">
    <source>
        <dbReference type="Proteomes" id="UP001058364"/>
    </source>
</evidence>
<keyword evidence="1" id="KW-0472">Membrane</keyword>
<organism evidence="2 3">
    <name type="scientific">Mesomycoplasma molare</name>
    <dbReference type="NCBI Taxonomy" id="171288"/>
    <lineage>
        <taxon>Bacteria</taxon>
        <taxon>Bacillati</taxon>
        <taxon>Mycoplasmatota</taxon>
        <taxon>Mycoplasmoidales</taxon>
        <taxon>Metamycoplasmataceae</taxon>
        <taxon>Mesomycoplasma</taxon>
    </lineage>
</organism>
<reference evidence="2" key="1">
    <citation type="submission" date="2022-08" db="EMBL/GenBank/DDBJ databases">
        <title>Complete genome sequence of Mycoplasma molare type strain H 542.</title>
        <authorList>
            <person name="Spergser J."/>
        </authorList>
    </citation>
    <scope>NUCLEOTIDE SEQUENCE</scope>
    <source>
        <strain evidence="2">H 542</strain>
    </source>
</reference>
<dbReference type="EMBL" id="CP103423">
    <property type="protein sequence ID" value="UWD34219.1"/>
    <property type="molecule type" value="Genomic_DNA"/>
</dbReference>
<proteinExistence type="predicted"/>
<gene>
    <name evidence="2" type="ORF">NX772_00065</name>
</gene>
<evidence type="ECO:0000313" key="2">
    <source>
        <dbReference type="EMBL" id="UWD34219.1"/>
    </source>
</evidence>
<keyword evidence="1" id="KW-1133">Transmembrane helix</keyword>